<proteinExistence type="predicted"/>
<reference evidence="2" key="1">
    <citation type="submission" date="2019-08" db="EMBL/GenBank/DDBJ databases">
        <authorList>
            <person name="Kucharzyk K."/>
            <person name="Murdoch R.W."/>
            <person name="Higgins S."/>
            <person name="Loffler F."/>
        </authorList>
    </citation>
    <scope>NUCLEOTIDE SEQUENCE</scope>
</reference>
<name>A0A644U229_9ZZZZ</name>
<dbReference type="InterPro" id="IPR023875">
    <property type="entry name" value="DNA_repair_put"/>
</dbReference>
<comment type="caution">
    <text evidence="2">The sequence shown here is derived from an EMBL/GenBank/DDBJ whole genome shotgun (WGS) entry which is preliminary data.</text>
</comment>
<sequence>MFDGATLVYKYDGSFEGLMCCIFASYEQKEIPCDILPPEGQPGLFDILKSIETDRQKAQRVYDSIPVRISLEAQELVKLGFLTCTPQKERLIFLFLRLGYKLGGKVMGMLTDDNVHALQKAVRNLTNESHRYKGFVRFSVYNEALVAVIEPENFVLPLLAYHFSNRYPNEVFMIFDKTHKAALIHQAGRVEIVDVEEWELPELEEKEVEYRRLWQQFYKTIAIASRDNPRCRMNFMPKRFWKHLTEFYPEQKIRAGEAKEDKFQEKKLILGEQPMLPDRS</sequence>
<organism evidence="2">
    <name type="scientific">bioreactor metagenome</name>
    <dbReference type="NCBI Taxonomy" id="1076179"/>
    <lineage>
        <taxon>unclassified sequences</taxon>
        <taxon>metagenomes</taxon>
        <taxon>ecological metagenomes</taxon>
    </lineage>
</organism>
<accession>A0A644U229</accession>
<dbReference type="EMBL" id="VSSQ01000069">
    <property type="protein sequence ID" value="MPL72969.1"/>
    <property type="molecule type" value="Genomic_DNA"/>
</dbReference>
<evidence type="ECO:0000259" key="1">
    <source>
        <dbReference type="Pfam" id="PF13566"/>
    </source>
</evidence>
<gene>
    <name evidence="2" type="ORF">SDC9_18762</name>
</gene>
<protein>
    <recommendedName>
        <fullName evidence="1">DUF4130 domain-containing protein</fullName>
    </recommendedName>
</protein>
<dbReference type="NCBIfam" id="TIGR03915">
    <property type="entry name" value="SAM_7_link_chp"/>
    <property type="match status" value="1"/>
</dbReference>
<dbReference type="InterPro" id="IPR025404">
    <property type="entry name" value="DUF4130"/>
</dbReference>
<dbReference type="AlphaFoldDB" id="A0A644U229"/>
<evidence type="ECO:0000313" key="2">
    <source>
        <dbReference type="EMBL" id="MPL72969.1"/>
    </source>
</evidence>
<feature type="domain" description="DUF4130" evidence="1">
    <location>
        <begin position="86"/>
        <end position="246"/>
    </location>
</feature>
<dbReference type="Pfam" id="PF13566">
    <property type="entry name" value="DUF4130"/>
    <property type="match status" value="1"/>
</dbReference>